<keyword evidence="7" id="KW-0496">Mitochondrion</keyword>
<dbReference type="InterPro" id="IPR018108">
    <property type="entry name" value="MCP_transmembrane"/>
</dbReference>
<dbReference type="InterPro" id="IPR049563">
    <property type="entry name" value="TXTP-like"/>
</dbReference>
<dbReference type="Pfam" id="PF00153">
    <property type="entry name" value="Mito_carr"/>
    <property type="match status" value="3"/>
</dbReference>
<evidence type="ECO:0000256" key="9">
    <source>
        <dbReference type="PROSITE-ProRule" id="PRU00282"/>
    </source>
</evidence>
<evidence type="ECO:0000256" key="3">
    <source>
        <dbReference type="ARBA" id="ARBA00022448"/>
    </source>
</evidence>
<dbReference type="PROSITE" id="PS50920">
    <property type="entry name" value="SOLCAR"/>
    <property type="match status" value="3"/>
</dbReference>
<keyword evidence="4 9" id="KW-0812">Transmembrane</keyword>
<dbReference type="Proteomes" id="UP000324907">
    <property type="component" value="Unassembled WGS sequence"/>
</dbReference>
<evidence type="ECO:0000313" key="11">
    <source>
        <dbReference type="EMBL" id="KAA0156481.1"/>
    </source>
</evidence>
<name>A0A5A8DJ84_CAFRO</name>
<sequence>MDVPSTRRTHVLAAAAGPPKSKAVPAYVKMMAGMLAGVTEACCLQPLDVTKTRLQLDNVGRYKGMVHGLRTIATEEGAGALYKGLTPFVTHLTLKYALRFGSFGFFKNLLGVRADGEGEAWKNFTAGLFAGLTEAVIIVTPFEVVKTRLQKQEGTDAKKLKYRGPIHAVRTIVTEEGAGALWKGVVPTMLRQGSNQAFNFMAFAFMQRHIFKRVEGDGVAQPLWQPFVTGLIASTIGPLFNCPLDVVKTRLMAQDTKRGEVPKYSGWVSTMKTIAAEEGVGALWKGLIPRLARLAPGQAITWTVVATVQTWYERKFMDAAASSQRA</sequence>
<evidence type="ECO:0000313" key="14">
    <source>
        <dbReference type="Proteomes" id="UP000323011"/>
    </source>
</evidence>
<keyword evidence="3 10" id="KW-0813">Transport</keyword>
<comment type="similarity">
    <text evidence="2 10">Belongs to the mitochondrial carrier (TC 2.A.29) family.</text>
</comment>
<dbReference type="Gene3D" id="1.50.40.10">
    <property type="entry name" value="Mitochondrial carrier domain"/>
    <property type="match status" value="1"/>
</dbReference>
<evidence type="ECO:0000313" key="16">
    <source>
        <dbReference type="Proteomes" id="UP000325113"/>
    </source>
</evidence>
<accession>A0A5A8DJ84</accession>
<feature type="repeat" description="Solcar" evidence="9">
    <location>
        <begin position="118"/>
        <end position="209"/>
    </location>
</feature>
<dbReference type="SUPFAM" id="SSF103506">
    <property type="entry name" value="Mitochondrial carrier"/>
    <property type="match status" value="1"/>
</dbReference>
<dbReference type="GO" id="GO:0031966">
    <property type="term" value="C:mitochondrial membrane"/>
    <property type="evidence" value="ECO:0007669"/>
    <property type="project" value="UniProtKB-SubCell"/>
</dbReference>
<proteinExistence type="inferred from homology"/>
<evidence type="ECO:0000256" key="8">
    <source>
        <dbReference type="ARBA" id="ARBA00023136"/>
    </source>
</evidence>
<dbReference type="PANTHER" id="PTHR45788:SF2">
    <property type="entry name" value="SUCCINATE_FUMARATE MITOCHONDRIAL TRANSPORTER"/>
    <property type="match status" value="1"/>
</dbReference>
<dbReference type="PANTHER" id="PTHR45788">
    <property type="entry name" value="SUCCINATE/FUMARATE MITOCHONDRIAL TRANSPORTER-RELATED"/>
    <property type="match status" value="1"/>
</dbReference>
<evidence type="ECO:0000313" key="15">
    <source>
        <dbReference type="Proteomes" id="UP000324907"/>
    </source>
</evidence>
<feature type="repeat" description="Solcar" evidence="9">
    <location>
        <begin position="24"/>
        <end position="109"/>
    </location>
</feature>
<dbReference type="EMBL" id="VLTL01000062">
    <property type="protein sequence ID" value="KAA0163901.1"/>
    <property type="molecule type" value="Genomic_DNA"/>
</dbReference>
<keyword evidence="6" id="KW-1133">Transmembrane helix</keyword>
<comment type="subcellular location">
    <subcellularLocation>
        <location evidence="1">Mitochondrion membrane</location>
        <topology evidence="1">Multi-pass membrane protein</topology>
    </subcellularLocation>
</comment>
<evidence type="ECO:0000256" key="7">
    <source>
        <dbReference type="ARBA" id="ARBA00023128"/>
    </source>
</evidence>
<evidence type="ECO:0000256" key="2">
    <source>
        <dbReference type="ARBA" id="ARBA00006375"/>
    </source>
</evidence>
<protein>
    <recommendedName>
        <fullName evidence="17">Mitochondrial carrier protein</fullName>
    </recommendedName>
</protein>
<evidence type="ECO:0000313" key="13">
    <source>
        <dbReference type="EMBL" id="KAA0163901.1"/>
    </source>
</evidence>
<keyword evidence="8 9" id="KW-0472">Membrane</keyword>
<dbReference type="Proteomes" id="UP000323011">
    <property type="component" value="Unassembled WGS sequence"/>
</dbReference>
<keyword evidence="14" id="KW-1185">Reference proteome</keyword>
<dbReference type="AlphaFoldDB" id="A0A5A8DJ84"/>
<evidence type="ECO:0008006" key="17">
    <source>
        <dbReference type="Google" id="ProtNLM"/>
    </source>
</evidence>
<dbReference type="EMBL" id="VLTM01000082">
    <property type="protein sequence ID" value="KAA0156481.1"/>
    <property type="molecule type" value="Genomic_DNA"/>
</dbReference>
<feature type="repeat" description="Solcar" evidence="9">
    <location>
        <begin position="221"/>
        <end position="311"/>
    </location>
</feature>
<keyword evidence="5" id="KW-0677">Repeat</keyword>
<evidence type="ECO:0000256" key="5">
    <source>
        <dbReference type="ARBA" id="ARBA00022737"/>
    </source>
</evidence>
<organism evidence="13 15">
    <name type="scientific">Cafeteria roenbergensis</name>
    <name type="common">Marine flagellate</name>
    <dbReference type="NCBI Taxonomy" id="33653"/>
    <lineage>
        <taxon>Eukaryota</taxon>
        <taxon>Sar</taxon>
        <taxon>Stramenopiles</taxon>
        <taxon>Bigyra</taxon>
        <taxon>Opalozoa</taxon>
        <taxon>Bicosoecida</taxon>
        <taxon>Cafeteriaceae</taxon>
        <taxon>Cafeteria</taxon>
    </lineage>
</organism>
<evidence type="ECO:0000256" key="4">
    <source>
        <dbReference type="ARBA" id="ARBA00022692"/>
    </source>
</evidence>
<comment type="caution">
    <text evidence="13">The sequence shown here is derived from an EMBL/GenBank/DDBJ whole genome shotgun (WGS) entry which is preliminary data.</text>
</comment>
<evidence type="ECO:0000256" key="10">
    <source>
        <dbReference type="RuleBase" id="RU000488"/>
    </source>
</evidence>
<evidence type="ECO:0000313" key="12">
    <source>
        <dbReference type="EMBL" id="KAA0156632.1"/>
    </source>
</evidence>
<dbReference type="InterPro" id="IPR023395">
    <property type="entry name" value="MCP_dom_sf"/>
</dbReference>
<dbReference type="OMA" id="KPYFHFG"/>
<evidence type="ECO:0000256" key="6">
    <source>
        <dbReference type="ARBA" id="ARBA00022989"/>
    </source>
</evidence>
<reference evidence="14 15" key="1">
    <citation type="submission" date="2019-07" db="EMBL/GenBank/DDBJ databases">
        <title>Genomes of Cafeteria roenbergensis.</title>
        <authorList>
            <person name="Fischer M.G."/>
            <person name="Hackl T."/>
            <person name="Roman M."/>
        </authorList>
    </citation>
    <scope>NUCLEOTIDE SEQUENCE [LARGE SCALE GENOMIC DNA]</scope>
    <source>
        <strain evidence="12 14">BVI</strain>
        <strain evidence="11 16">Cflag</strain>
        <strain evidence="13 15">RCC970-E3</strain>
    </source>
</reference>
<dbReference type="EMBL" id="VLTN01000003">
    <property type="protein sequence ID" value="KAA0156632.1"/>
    <property type="molecule type" value="Genomic_DNA"/>
</dbReference>
<gene>
    <name evidence="13" type="ORF">FNF28_04095</name>
    <name evidence="12" type="ORF">FNF29_00743</name>
    <name evidence="11" type="ORF">FNF31_05912</name>
</gene>
<evidence type="ECO:0000256" key="1">
    <source>
        <dbReference type="ARBA" id="ARBA00004225"/>
    </source>
</evidence>
<dbReference type="GO" id="GO:0005469">
    <property type="term" value="F:succinate:fumarate antiporter activity"/>
    <property type="evidence" value="ECO:0007669"/>
    <property type="project" value="TreeGrafter"/>
</dbReference>
<dbReference type="Proteomes" id="UP000325113">
    <property type="component" value="Unassembled WGS sequence"/>
</dbReference>